<keyword evidence="6 13" id="KW-0732">Signal</keyword>
<dbReference type="HAMAP" id="MF_00233">
    <property type="entry name" value="LolB"/>
    <property type="match status" value="1"/>
</dbReference>
<organism evidence="15 16">
    <name type="scientific">Vibrio viridaestus</name>
    <dbReference type="NCBI Taxonomy" id="2487322"/>
    <lineage>
        <taxon>Bacteria</taxon>
        <taxon>Pseudomonadati</taxon>
        <taxon>Pseudomonadota</taxon>
        <taxon>Gammaproteobacteria</taxon>
        <taxon>Vibrionales</taxon>
        <taxon>Vibrionaceae</taxon>
        <taxon>Vibrio</taxon>
    </lineage>
</organism>
<evidence type="ECO:0000256" key="3">
    <source>
        <dbReference type="ARBA" id="ARBA00011245"/>
    </source>
</evidence>
<dbReference type="Gene3D" id="2.50.20.10">
    <property type="entry name" value="Lipoprotein localisation LolA/LolB/LppX"/>
    <property type="match status" value="1"/>
</dbReference>
<evidence type="ECO:0000256" key="1">
    <source>
        <dbReference type="ARBA" id="ARBA00004459"/>
    </source>
</evidence>
<evidence type="ECO:0000256" key="14">
    <source>
        <dbReference type="SAM" id="SignalP"/>
    </source>
</evidence>
<evidence type="ECO:0000256" key="9">
    <source>
        <dbReference type="ARBA" id="ARBA00023139"/>
    </source>
</evidence>
<keyword evidence="7 13" id="KW-0653">Protein transport</keyword>
<dbReference type="GO" id="GO:0015031">
    <property type="term" value="P:protein transport"/>
    <property type="evidence" value="ECO:0007669"/>
    <property type="project" value="UniProtKB-KW"/>
</dbReference>
<comment type="caution">
    <text evidence="15">The sequence shown here is derived from an EMBL/GenBank/DDBJ whole genome shotgun (WGS) entry which is preliminary data.</text>
</comment>
<dbReference type="GO" id="GO:0009279">
    <property type="term" value="C:cell outer membrane"/>
    <property type="evidence" value="ECO:0007669"/>
    <property type="project" value="UniProtKB-SubCell"/>
</dbReference>
<evidence type="ECO:0000256" key="4">
    <source>
        <dbReference type="ARBA" id="ARBA00016202"/>
    </source>
</evidence>
<keyword evidence="12 13" id="KW-0449">Lipoprotein</keyword>
<feature type="chain" id="PRO_5017935239" description="Outer-membrane lipoprotein LolB" evidence="14">
    <location>
        <begin position="26"/>
        <end position="203"/>
    </location>
</feature>
<keyword evidence="8 13" id="KW-0472">Membrane</keyword>
<comment type="subunit">
    <text evidence="3 13">Monomer.</text>
</comment>
<keyword evidence="9 13" id="KW-0564">Palmitate</keyword>
<evidence type="ECO:0000313" key="16">
    <source>
        <dbReference type="Proteomes" id="UP000281112"/>
    </source>
</evidence>
<keyword evidence="5 13" id="KW-0813">Transport</keyword>
<dbReference type="CDD" id="cd16326">
    <property type="entry name" value="LolB"/>
    <property type="match status" value="1"/>
</dbReference>
<evidence type="ECO:0000256" key="13">
    <source>
        <dbReference type="HAMAP-Rule" id="MF_00233"/>
    </source>
</evidence>
<keyword evidence="10 13" id="KW-0143">Chaperone</keyword>
<dbReference type="AlphaFoldDB" id="A0A3N9TIW5"/>
<evidence type="ECO:0000256" key="11">
    <source>
        <dbReference type="ARBA" id="ARBA00023237"/>
    </source>
</evidence>
<evidence type="ECO:0000256" key="10">
    <source>
        <dbReference type="ARBA" id="ARBA00023186"/>
    </source>
</evidence>
<evidence type="ECO:0000256" key="6">
    <source>
        <dbReference type="ARBA" id="ARBA00022729"/>
    </source>
</evidence>
<evidence type="ECO:0000256" key="7">
    <source>
        <dbReference type="ARBA" id="ARBA00022927"/>
    </source>
</evidence>
<dbReference type="InterPro" id="IPR029046">
    <property type="entry name" value="LolA/LolB/LppX"/>
</dbReference>
<dbReference type="EMBL" id="RJVQ01000002">
    <property type="protein sequence ID" value="RQW64050.1"/>
    <property type="molecule type" value="Genomic_DNA"/>
</dbReference>
<dbReference type="SUPFAM" id="SSF89392">
    <property type="entry name" value="Prokaryotic lipoproteins and lipoprotein localization factors"/>
    <property type="match status" value="1"/>
</dbReference>
<keyword evidence="11 13" id="KW-0998">Cell outer membrane</keyword>
<comment type="function">
    <text evidence="13">Plays a critical role in the incorporation of lipoproteins in the outer membrane after they are released by the LolA protein.</text>
</comment>
<dbReference type="Pfam" id="PF03550">
    <property type="entry name" value="LolB"/>
    <property type="match status" value="1"/>
</dbReference>
<evidence type="ECO:0000256" key="5">
    <source>
        <dbReference type="ARBA" id="ARBA00022448"/>
    </source>
</evidence>
<accession>A0A3N9TIW5</accession>
<evidence type="ECO:0000256" key="8">
    <source>
        <dbReference type="ARBA" id="ARBA00023136"/>
    </source>
</evidence>
<dbReference type="InterPro" id="IPR004565">
    <property type="entry name" value="OM_lipoprot_LolB"/>
</dbReference>
<dbReference type="NCBIfam" id="TIGR00548">
    <property type="entry name" value="lolB"/>
    <property type="match status" value="1"/>
</dbReference>
<proteinExistence type="inferred from homology"/>
<gene>
    <name evidence="13 15" type="primary">lolB</name>
    <name evidence="15" type="ORF">EES38_05520</name>
</gene>
<dbReference type="RefSeq" id="WP_124936171.1">
    <property type="nucleotide sequence ID" value="NZ_RJVQ01000002.1"/>
</dbReference>
<protein>
    <recommendedName>
        <fullName evidence="4 13">Outer-membrane lipoprotein LolB</fullName>
    </recommendedName>
</protein>
<comment type="similarity">
    <text evidence="2 13">Belongs to the LolB family.</text>
</comment>
<dbReference type="PROSITE" id="PS51257">
    <property type="entry name" value="PROKAR_LIPOPROTEIN"/>
    <property type="match status" value="1"/>
</dbReference>
<reference evidence="15 16" key="1">
    <citation type="submission" date="2018-11" db="EMBL/GenBank/DDBJ databases">
        <title>Vibrio LJC006 sp. nov., isolated from seawater during the bloom of the enteromorpha.</title>
        <authorList>
            <person name="Liang J."/>
        </authorList>
    </citation>
    <scope>NUCLEOTIDE SEQUENCE [LARGE SCALE GENOMIC DNA]</scope>
    <source>
        <strain evidence="15 16">LJC006</strain>
    </source>
</reference>
<dbReference type="Proteomes" id="UP000281112">
    <property type="component" value="Unassembled WGS sequence"/>
</dbReference>
<evidence type="ECO:0000313" key="15">
    <source>
        <dbReference type="EMBL" id="RQW64050.1"/>
    </source>
</evidence>
<dbReference type="OrthoDB" id="9797618at2"/>
<comment type="subcellular location">
    <subcellularLocation>
        <location evidence="1 13">Cell outer membrane</location>
        <topology evidence="1 13">Lipid-anchor</topology>
    </subcellularLocation>
</comment>
<evidence type="ECO:0000256" key="2">
    <source>
        <dbReference type="ARBA" id="ARBA00009696"/>
    </source>
</evidence>
<name>A0A3N9TIW5_9VIBR</name>
<dbReference type="GO" id="GO:0044874">
    <property type="term" value="P:lipoprotein localization to outer membrane"/>
    <property type="evidence" value="ECO:0007669"/>
    <property type="project" value="UniProtKB-UniRule"/>
</dbReference>
<sequence length="203" mass="23389">MRFKFFSILLLSSMVLFGCSSIQTADTPVQWQQHKQNLEQIKSYTLSGQLGYITPIERRSLNLQITKKDGISELRLSTFLGQTVMKMTITPQISQLDSYDGLHYEAKNPNVLIEQLTGLDIPIRELENWLIGLPNPTDEFTFNENHTLSTITNQAQKPVWDVEYRVYQNVEYQGGMVPLPYKLTLTHAKTKLHLVLSKWKIES</sequence>
<evidence type="ECO:0000256" key="12">
    <source>
        <dbReference type="ARBA" id="ARBA00023288"/>
    </source>
</evidence>
<feature type="signal peptide" evidence="14">
    <location>
        <begin position="1"/>
        <end position="25"/>
    </location>
</feature>
<keyword evidence="16" id="KW-1185">Reference proteome</keyword>